<protein>
    <submittedName>
        <fullName evidence="1">Uncharacterized protein</fullName>
    </submittedName>
</protein>
<name>A0AA97BLB6_9CYAN</name>
<dbReference type="EMBL" id="CP053540">
    <property type="protein sequence ID" value="WOB42972.1"/>
    <property type="molecule type" value="Genomic_DNA"/>
</dbReference>
<dbReference type="AlphaFoldDB" id="A0AA97BLB6"/>
<sequence>MDIVISPPPFLEISSPSESNGLLLQSSPKPLIVVPGPPIFSLEADDLIPPPADINPSVHPAAIVSPRPPIQLEISDYASQALADFPELVNLSGSDLLPGAPVASSGVNGVVPARCDSCPLATVVGLAAAAIAPNTSGRIQTDGVITLTAAQWENIIGQPDGLAPGATYYLSPFPGELIHVPPSAQGFYLTRIGTAISSAALEISIQPPIGM</sequence>
<accession>A0AA97BLB6</accession>
<reference evidence="1" key="1">
    <citation type="submission" date="2020-05" db="EMBL/GenBank/DDBJ databases">
        <authorList>
            <person name="Zhu T."/>
            <person name="Keshari N."/>
            <person name="Lu X."/>
        </authorList>
    </citation>
    <scope>NUCLEOTIDE SEQUENCE</scope>
    <source>
        <strain evidence="1">NK1-22</strain>
    </source>
</reference>
<dbReference type="RefSeq" id="WP_316792002.1">
    <property type="nucleotide sequence ID" value="NZ_CP053540.1"/>
</dbReference>
<gene>
    <name evidence="1" type="ORF">HNI00_07250</name>
</gene>
<proteinExistence type="predicted"/>
<evidence type="ECO:0000313" key="1">
    <source>
        <dbReference type="EMBL" id="WOB42972.1"/>
    </source>
</evidence>
<organism evidence="1">
    <name type="scientific">Thermoleptolyngbya oregonensis NK1-22</name>
    <dbReference type="NCBI Taxonomy" id="2547457"/>
    <lineage>
        <taxon>Bacteria</taxon>
        <taxon>Bacillati</taxon>
        <taxon>Cyanobacteriota</taxon>
        <taxon>Cyanophyceae</taxon>
        <taxon>Oculatellales</taxon>
        <taxon>Oculatellaceae</taxon>
        <taxon>Thermoleptolyngbya</taxon>
    </lineage>
</organism>
<dbReference type="KEGG" id="tog:HNI00_07250"/>